<dbReference type="AlphaFoldDB" id="A0A913Y5F0"/>
<feature type="domain" description="Fungal lipase-type" evidence="2">
    <location>
        <begin position="146"/>
        <end position="283"/>
    </location>
</feature>
<reference evidence="3" key="1">
    <citation type="submission" date="2022-11" db="UniProtKB">
        <authorList>
            <consortium name="EnsemblMetazoa"/>
        </authorList>
    </citation>
    <scope>IDENTIFICATION</scope>
</reference>
<evidence type="ECO:0000259" key="2">
    <source>
        <dbReference type="Pfam" id="PF01764"/>
    </source>
</evidence>
<dbReference type="KEGG" id="epa:110252010"/>
<evidence type="ECO:0000313" key="4">
    <source>
        <dbReference type="Proteomes" id="UP000887567"/>
    </source>
</evidence>
<dbReference type="Pfam" id="PF01764">
    <property type="entry name" value="Lipase_3"/>
    <property type="match status" value="1"/>
</dbReference>
<organism evidence="3 4">
    <name type="scientific">Exaiptasia diaphana</name>
    <name type="common">Tropical sea anemone</name>
    <name type="synonym">Aiptasia pulchella</name>
    <dbReference type="NCBI Taxonomy" id="2652724"/>
    <lineage>
        <taxon>Eukaryota</taxon>
        <taxon>Metazoa</taxon>
        <taxon>Cnidaria</taxon>
        <taxon>Anthozoa</taxon>
        <taxon>Hexacorallia</taxon>
        <taxon>Actiniaria</taxon>
        <taxon>Aiptasiidae</taxon>
        <taxon>Exaiptasia</taxon>
    </lineage>
</organism>
<dbReference type="GO" id="GO:0006629">
    <property type="term" value="P:lipid metabolic process"/>
    <property type="evidence" value="ECO:0007669"/>
    <property type="project" value="InterPro"/>
</dbReference>
<feature type="signal peptide" evidence="1">
    <location>
        <begin position="1"/>
        <end position="21"/>
    </location>
</feature>
<keyword evidence="1" id="KW-0732">Signal</keyword>
<dbReference type="Gene3D" id="3.40.50.1820">
    <property type="entry name" value="alpha/beta hydrolase"/>
    <property type="match status" value="1"/>
</dbReference>
<dbReference type="InterPro" id="IPR002921">
    <property type="entry name" value="Fungal_lipase-type"/>
</dbReference>
<dbReference type="PANTHER" id="PTHR45908">
    <property type="entry name" value="PROTEIN CBG11750-RELATED"/>
    <property type="match status" value="1"/>
</dbReference>
<proteinExistence type="predicted"/>
<protein>
    <recommendedName>
        <fullName evidence="2">Fungal lipase-type domain-containing protein</fullName>
    </recommendedName>
</protein>
<evidence type="ECO:0000256" key="1">
    <source>
        <dbReference type="SAM" id="SignalP"/>
    </source>
</evidence>
<dbReference type="EnsemblMetazoa" id="XM_021058765.2">
    <property type="protein sequence ID" value="XP_020914424.1"/>
    <property type="gene ID" value="LOC110252010"/>
</dbReference>
<dbReference type="GeneID" id="110252010"/>
<dbReference type="OrthoDB" id="5960337at2759"/>
<dbReference type="Proteomes" id="UP000887567">
    <property type="component" value="Unplaced"/>
</dbReference>
<dbReference type="SUPFAM" id="SSF53474">
    <property type="entry name" value="alpha/beta-Hydrolases"/>
    <property type="match status" value="1"/>
</dbReference>
<feature type="chain" id="PRO_5037387630" description="Fungal lipase-type domain-containing protein" evidence="1">
    <location>
        <begin position="22"/>
        <end position="424"/>
    </location>
</feature>
<dbReference type="RefSeq" id="XP_020914424.1">
    <property type="nucleotide sequence ID" value="XM_021058765.2"/>
</dbReference>
<keyword evidence="4" id="KW-1185">Reference proteome</keyword>
<sequence>MFYQTFLFLILILSAVDVIFGKCDGKKCGECIEQSVFNNNPCNWCNRDSGCYVLSNSPTNPCKRAENVVEKSHCDDKFSRYDPQLSLKMLLLSAAAYDPSDPQECLANSLPSENFQLQEVVTRICDDKGNKCSVYLAVSNVLKAIVIAFRGSMELDQALQVFLKTLSKPKEKFLKDLDGEVQTYWKGGFDKLWPCLNEDIKRLVSAHPSYQVWVTGHSLGGAMASLASTWLSHYKIVPRKNLISYTFGMPRVGNLRYAYEHDLLVNNSWRVVNYDDAVPHFPNYMPNIINGPYHHGIEAYYMAKAVSPNTKHRECHGKPYNEDLNCSFITKPNVHDFTNHRVYFGIQIGTFWTTRCRVSSSRKKRDTVKMPHERFQYRSSVCSRYKYRNGSYILMAVVSESSHKTASKLTAIVLVPLIFQFVVR</sequence>
<accession>A0A913Y5F0</accession>
<dbReference type="OMA" id="YFANAYQ"/>
<dbReference type="InterPro" id="IPR029058">
    <property type="entry name" value="AB_hydrolase_fold"/>
</dbReference>
<name>A0A913Y5F0_EXADI</name>
<dbReference type="CDD" id="cd00519">
    <property type="entry name" value="Lipase_3"/>
    <property type="match status" value="1"/>
</dbReference>
<evidence type="ECO:0000313" key="3">
    <source>
        <dbReference type="EnsemblMetazoa" id="XP_020914424.1"/>
    </source>
</evidence>